<evidence type="ECO:0000313" key="4">
    <source>
        <dbReference type="EMBL" id="OTG15468.1"/>
    </source>
</evidence>
<dbReference type="InterPro" id="IPR052439">
    <property type="entry name" value="F-box/Kelch-repeat"/>
</dbReference>
<dbReference type="SMART" id="SM00612">
    <property type="entry name" value="Kelch"/>
    <property type="match status" value="3"/>
</dbReference>
<evidence type="ECO:0000313" key="5">
    <source>
        <dbReference type="Proteomes" id="UP000215914"/>
    </source>
</evidence>
<dbReference type="EMBL" id="CM007898">
    <property type="protein sequence ID" value="OTG15468.1"/>
    <property type="molecule type" value="Genomic_DNA"/>
</dbReference>
<dbReference type="InterPro" id="IPR006652">
    <property type="entry name" value="Kelch_1"/>
</dbReference>
<reference evidence="4" key="2">
    <citation type="submission" date="2017-02" db="EMBL/GenBank/DDBJ databases">
        <title>Sunflower complete genome.</title>
        <authorList>
            <person name="Langlade N."/>
            <person name="Munos S."/>
        </authorList>
    </citation>
    <scope>NUCLEOTIDE SEQUENCE [LARGE SCALE GENOMIC DNA]</scope>
    <source>
        <tissue evidence="4">Leaves</tissue>
    </source>
</reference>
<dbReference type="PANTHER" id="PTHR46122:SF2">
    <property type="entry name" value="F-BOX_KELCH-REPEAT PROTEIN SKIP11"/>
    <property type="match status" value="1"/>
</dbReference>
<reference evidence="3 5" key="1">
    <citation type="journal article" date="2017" name="Nature">
        <title>The sunflower genome provides insights into oil metabolism, flowering and Asterid evolution.</title>
        <authorList>
            <person name="Badouin H."/>
            <person name="Gouzy J."/>
            <person name="Grassa C.J."/>
            <person name="Murat F."/>
            <person name="Staton S.E."/>
            <person name="Cottret L."/>
            <person name="Lelandais-Briere C."/>
            <person name="Owens G.L."/>
            <person name="Carrere S."/>
            <person name="Mayjonade B."/>
            <person name="Legrand L."/>
            <person name="Gill N."/>
            <person name="Kane N.C."/>
            <person name="Bowers J.E."/>
            <person name="Hubner S."/>
            <person name="Bellec A."/>
            <person name="Berard A."/>
            <person name="Berges H."/>
            <person name="Blanchet N."/>
            <person name="Boniface M.C."/>
            <person name="Brunel D."/>
            <person name="Catrice O."/>
            <person name="Chaidir N."/>
            <person name="Claudel C."/>
            <person name="Donnadieu C."/>
            <person name="Faraut T."/>
            <person name="Fievet G."/>
            <person name="Helmstetter N."/>
            <person name="King M."/>
            <person name="Knapp S.J."/>
            <person name="Lai Z."/>
            <person name="Le Paslier M.C."/>
            <person name="Lippi Y."/>
            <person name="Lorenzon L."/>
            <person name="Mandel J.R."/>
            <person name="Marage G."/>
            <person name="Marchand G."/>
            <person name="Marquand E."/>
            <person name="Bret-Mestries E."/>
            <person name="Morien E."/>
            <person name="Nambeesan S."/>
            <person name="Nguyen T."/>
            <person name="Pegot-Espagnet P."/>
            <person name="Pouilly N."/>
            <person name="Raftis F."/>
            <person name="Sallet E."/>
            <person name="Schiex T."/>
            <person name="Thomas J."/>
            <person name="Vandecasteele C."/>
            <person name="Vares D."/>
            <person name="Vear F."/>
            <person name="Vautrin S."/>
            <person name="Crespi M."/>
            <person name="Mangin B."/>
            <person name="Burke J.M."/>
            <person name="Salse J."/>
            <person name="Munos S."/>
            <person name="Vincourt P."/>
            <person name="Rieseberg L.H."/>
            <person name="Langlade N.B."/>
        </authorList>
    </citation>
    <scope>NUCLEOTIDE SEQUENCE [LARGE SCALE GENOMIC DNA]</scope>
    <source>
        <strain evidence="5">cv. SF193</strain>
        <tissue evidence="3">Leaves</tissue>
    </source>
</reference>
<dbReference type="EMBL" id="MNCJ02000324">
    <property type="protein sequence ID" value="KAF5791266.1"/>
    <property type="molecule type" value="Genomic_DNA"/>
</dbReference>
<gene>
    <name evidence="4" type="ORF">HannXRQ_Chr09g0260711</name>
    <name evidence="3" type="ORF">HanXRQr2_Chr09g0392681</name>
</gene>
<evidence type="ECO:0000313" key="3">
    <source>
        <dbReference type="EMBL" id="KAF5791266.1"/>
    </source>
</evidence>
<dbReference type="InParanoid" id="A0A251TWE8"/>
<evidence type="ECO:0000256" key="2">
    <source>
        <dbReference type="ARBA" id="ARBA00022737"/>
    </source>
</evidence>
<name>A0A251TWE8_HELAN</name>
<dbReference type="Pfam" id="PF01344">
    <property type="entry name" value="Kelch_1"/>
    <property type="match status" value="2"/>
</dbReference>
<proteinExistence type="predicted"/>
<dbReference type="Gramene" id="mRNA:HanXRQr2_Chr09g0392681">
    <property type="protein sequence ID" value="CDS:HanXRQr2_Chr09g0392681.1"/>
    <property type="gene ID" value="HanXRQr2_Chr09g0392681"/>
</dbReference>
<keyword evidence="1" id="KW-0880">Kelch repeat</keyword>
<dbReference type="InterPro" id="IPR015915">
    <property type="entry name" value="Kelch-typ_b-propeller"/>
</dbReference>
<keyword evidence="5" id="KW-1185">Reference proteome</keyword>
<sequence length="407" mass="45157">MSENHSQESSSFHHISDDEMETLASQLEKMPMEDDTDDDLELTLAYIDDLDLCLISHEPSKKNTLIQAVGRENSIKILTHCPRFSYASVASLNRSFHDLIRSGEIYKARSKNKVVEHWVYFSCHMLKWEAFDPVGKKWMHLPMINSGDTCFAYSDKESMGVGTDLLVLGKHVSGQAVYKYSLLSNSWSEGPTMNKPRCLFGSASLGTIAIFAGGVNANGKIVDTVESYDSESGVWEALPSLLKPRKMSSGVFMDDKFYVIGGCGGEDMKPLSCGEEYDPVAKTWRVIPDMWTGGGGGSMAPPLLAVVDNELYAADCEVMEVKKYDKNVKVWESIGRLPESADNMCGWGIAFRGCGDRVIIVGGRWAHGDYAHVEIHSWAPKEGPPQWTRIGRKQSDNFVYNCAIMGC</sequence>
<dbReference type="FunFam" id="2.120.10.80:FF:000007">
    <property type="entry name" value="F-box/kelch-repeat protein SKIP11"/>
    <property type="match status" value="1"/>
</dbReference>
<dbReference type="GO" id="GO:0005634">
    <property type="term" value="C:nucleus"/>
    <property type="evidence" value="ECO:0000318"/>
    <property type="project" value="GO_Central"/>
</dbReference>
<accession>A0A251TWE8</accession>
<dbReference type="SUPFAM" id="SSF117281">
    <property type="entry name" value="Kelch motif"/>
    <property type="match status" value="1"/>
</dbReference>
<protein>
    <submittedName>
        <fullName evidence="3">Kelch-type beta propeller</fullName>
    </submittedName>
    <submittedName>
        <fullName evidence="4">Putative galactose oxidase, beta-propeller</fullName>
    </submittedName>
</protein>
<keyword evidence="2" id="KW-0677">Repeat</keyword>
<dbReference type="Proteomes" id="UP000215914">
    <property type="component" value="Chromosome 9"/>
</dbReference>
<reference evidence="3" key="3">
    <citation type="submission" date="2020-06" db="EMBL/GenBank/DDBJ databases">
        <title>Helianthus annuus Genome sequencing and assembly Release 2.</title>
        <authorList>
            <person name="Gouzy J."/>
            <person name="Langlade N."/>
            <person name="Munos S."/>
        </authorList>
    </citation>
    <scope>NUCLEOTIDE SEQUENCE</scope>
    <source>
        <tissue evidence="3">Leaves</tissue>
    </source>
</reference>
<evidence type="ECO:0000256" key="1">
    <source>
        <dbReference type="ARBA" id="ARBA00022441"/>
    </source>
</evidence>
<organism evidence="4 5">
    <name type="scientific">Helianthus annuus</name>
    <name type="common">Common sunflower</name>
    <dbReference type="NCBI Taxonomy" id="4232"/>
    <lineage>
        <taxon>Eukaryota</taxon>
        <taxon>Viridiplantae</taxon>
        <taxon>Streptophyta</taxon>
        <taxon>Embryophyta</taxon>
        <taxon>Tracheophyta</taxon>
        <taxon>Spermatophyta</taxon>
        <taxon>Magnoliopsida</taxon>
        <taxon>eudicotyledons</taxon>
        <taxon>Gunneridae</taxon>
        <taxon>Pentapetalae</taxon>
        <taxon>asterids</taxon>
        <taxon>campanulids</taxon>
        <taxon>Asterales</taxon>
        <taxon>Asteraceae</taxon>
        <taxon>Asteroideae</taxon>
        <taxon>Heliantheae alliance</taxon>
        <taxon>Heliantheae</taxon>
        <taxon>Helianthus</taxon>
    </lineage>
</organism>
<dbReference type="AlphaFoldDB" id="A0A251TWE8"/>
<dbReference type="Gene3D" id="2.120.10.80">
    <property type="entry name" value="Kelch-type beta propeller"/>
    <property type="match status" value="1"/>
</dbReference>
<dbReference type="PANTHER" id="PTHR46122">
    <property type="entry name" value="GALACTOSE OXIDASE/KELCH REPEAT PROTEIN-RELATED"/>
    <property type="match status" value="1"/>
</dbReference>
<dbReference type="OrthoDB" id="191037at2759"/>